<comment type="similarity">
    <text evidence="2">Belongs to the pterin-4-alpha-carbinolamine dehydratase family.</text>
</comment>
<dbReference type="InterPro" id="IPR001533">
    <property type="entry name" value="Pterin_deHydtase"/>
</dbReference>
<dbReference type="OrthoDB" id="277398at2759"/>
<sequence length="113" mass="12981">MLRNFTTCKKLIMSRNISEFDYKTEIAALVKNGWSVSEGQKELKTEFKFKDHPEAIRFVVEVGTIAEKMGHYPEWSNIYNTVWVKFKSDQPGGVGSSDIKLAQKMQSIAQFKN</sequence>
<dbReference type="InterPro" id="IPR036428">
    <property type="entry name" value="PCD_sf"/>
</dbReference>
<evidence type="ECO:0000313" key="7">
    <source>
        <dbReference type="Proteomes" id="UP000245699"/>
    </source>
</evidence>
<dbReference type="Pfam" id="PF01329">
    <property type="entry name" value="Pterin_4a"/>
    <property type="match status" value="1"/>
</dbReference>
<gene>
    <name evidence="6" type="ORF">BB559_001945</name>
</gene>
<name>A0A2T9YZ82_9FUNG</name>
<evidence type="ECO:0000256" key="2">
    <source>
        <dbReference type="ARBA" id="ARBA00006472"/>
    </source>
</evidence>
<protein>
    <recommendedName>
        <fullName evidence="3">4a-hydroxytetrahydrobiopterin dehydratase</fullName>
        <ecNumber evidence="3">4.2.1.96</ecNumber>
    </recommendedName>
    <alternativeName>
        <fullName evidence="5">4-alpha-hydroxy-tetrahydropterin dehydratase</fullName>
    </alternativeName>
</protein>
<dbReference type="EMBL" id="MBFT01000101">
    <property type="protein sequence ID" value="PVU97648.1"/>
    <property type="molecule type" value="Genomic_DNA"/>
</dbReference>
<dbReference type="Gene3D" id="3.30.1360.20">
    <property type="entry name" value="Transcriptional coactivator/pterin dehydratase"/>
    <property type="match status" value="1"/>
</dbReference>
<evidence type="ECO:0000256" key="4">
    <source>
        <dbReference type="ARBA" id="ARBA00023239"/>
    </source>
</evidence>
<keyword evidence="4" id="KW-0456">Lyase</keyword>
<evidence type="ECO:0000313" key="6">
    <source>
        <dbReference type="EMBL" id="PVU97648.1"/>
    </source>
</evidence>
<accession>A0A2T9YZ82</accession>
<dbReference type="GO" id="GO:0006729">
    <property type="term" value="P:tetrahydrobiopterin biosynthetic process"/>
    <property type="evidence" value="ECO:0007669"/>
    <property type="project" value="InterPro"/>
</dbReference>
<proteinExistence type="inferred from homology"/>
<comment type="caution">
    <text evidence="6">The sequence shown here is derived from an EMBL/GenBank/DDBJ whole genome shotgun (WGS) entry which is preliminary data.</text>
</comment>
<dbReference type="PANTHER" id="PTHR12599:SF0">
    <property type="entry name" value="PTERIN-4-ALPHA-CARBINOLAMINE DEHYDRATASE"/>
    <property type="match status" value="1"/>
</dbReference>
<dbReference type="SUPFAM" id="SSF55248">
    <property type="entry name" value="PCD-like"/>
    <property type="match status" value="1"/>
</dbReference>
<dbReference type="GO" id="GO:0008124">
    <property type="term" value="F:4-alpha-hydroxytetrahydrobiopterin dehydratase activity"/>
    <property type="evidence" value="ECO:0007669"/>
    <property type="project" value="UniProtKB-EC"/>
</dbReference>
<dbReference type="AlphaFoldDB" id="A0A2T9YZ82"/>
<reference evidence="6 7" key="1">
    <citation type="journal article" date="2018" name="MBio">
        <title>Comparative Genomics Reveals the Core Gene Toolbox for the Fungus-Insect Symbiosis.</title>
        <authorList>
            <person name="Wang Y."/>
            <person name="Stata M."/>
            <person name="Wang W."/>
            <person name="Stajich J.E."/>
            <person name="White M.M."/>
            <person name="Moncalvo J.M."/>
        </authorList>
    </citation>
    <scope>NUCLEOTIDE SEQUENCE [LARGE SCALE GENOMIC DNA]</scope>
    <source>
        <strain evidence="6 7">AUS-77-4</strain>
    </source>
</reference>
<dbReference type="PANTHER" id="PTHR12599">
    <property type="entry name" value="PTERIN-4-ALPHA-CARBINOLAMINE DEHYDRATASE"/>
    <property type="match status" value="1"/>
</dbReference>
<dbReference type="STRING" id="61424.A0A2T9YZ82"/>
<dbReference type="Proteomes" id="UP000245699">
    <property type="component" value="Unassembled WGS sequence"/>
</dbReference>
<evidence type="ECO:0000256" key="1">
    <source>
        <dbReference type="ARBA" id="ARBA00001554"/>
    </source>
</evidence>
<evidence type="ECO:0000256" key="5">
    <source>
        <dbReference type="ARBA" id="ARBA00030497"/>
    </source>
</evidence>
<keyword evidence="7" id="KW-1185">Reference proteome</keyword>
<evidence type="ECO:0000256" key="3">
    <source>
        <dbReference type="ARBA" id="ARBA00013252"/>
    </source>
</evidence>
<comment type="catalytic activity">
    <reaction evidence="1">
        <text>(4aS,6R)-4a-hydroxy-L-erythro-5,6,7,8-tetrahydrobiopterin = (6R)-L-erythro-6,7-dihydrobiopterin + H2O</text>
        <dbReference type="Rhea" id="RHEA:11920"/>
        <dbReference type="ChEBI" id="CHEBI:15377"/>
        <dbReference type="ChEBI" id="CHEBI:15642"/>
        <dbReference type="ChEBI" id="CHEBI:43120"/>
        <dbReference type="EC" id="4.2.1.96"/>
    </reaction>
</comment>
<dbReference type="EC" id="4.2.1.96" evidence="3"/>
<organism evidence="6 7">
    <name type="scientific">Furculomyces boomerangus</name>
    <dbReference type="NCBI Taxonomy" id="61424"/>
    <lineage>
        <taxon>Eukaryota</taxon>
        <taxon>Fungi</taxon>
        <taxon>Fungi incertae sedis</taxon>
        <taxon>Zoopagomycota</taxon>
        <taxon>Kickxellomycotina</taxon>
        <taxon>Harpellomycetes</taxon>
        <taxon>Harpellales</taxon>
        <taxon>Harpellaceae</taxon>
        <taxon>Furculomyces</taxon>
    </lineage>
</organism>